<dbReference type="Pfam" id="PF02575">
    <property type="entry name" value="YbaB_DNA_bd"/>
    <property type="match status" value="1"/>
</dbReference>
<dbReference type="InterPro" id="IPR036894">
    <property type="entry name" value="YbaB-like_sf"/>
</dbReference>
<keyword evidence="2" id="KW-1185">Reference proteome</keyword>
<protein>
    <recommendedName>
        <fullName evidence="3">YbaB/EbfC DNA-binding family protein</fullName>
    </recommendedName>
</protein>
<evidence type="ECO:0008006" key="3">
    <source>
        <dbReference type="Google" id="ProtNLM"/>
    </source>
</evidence>
<dbReference type="GO" id="GO:0003677">
    <property type="term" value="F:DNA binding"/>
    <property type="evidence" value="ECO:0007669"/>
    <property type="project" value="InterPro"/>
</dbReference>
<comment type="caution">
    <text evidence="1">The sequence shown here is derived from an EMBL/GenBank/DDBJ whole genome shotgun (WGS) entry which is preliminary data.</text>
</comment>
<dbReference type="Gene3D" id="3.30.1310.10">
    <property type="entry name" value="Nucleoid-associated protein YbaB-like domain"/>
    <property type="match status" value="1"/>
</dbReference>
<accession>A0A4Y3WLA0</accession>
<evidence type="ECO:0000313" key="1">
    <source>
        <dbReference type="EMBL" id="GEC19021.1"/>
    </source>
</evidence>
<organism evidence="1 2">
    <name type="scientific">Pseudonocardia hydrocarbonoxydans</name>
    <dbReference type="NCBI Taxonomy" id="76726"/>
    <lineage>
        <taxon>Bacteria</taxon>
        <taxon>Bacillati</taxon>
        <taxon>Actinomycetota</taxon>
        <taxon>Actinomycetes</taxon>
        <taxon>Pseudonocardiales</taxon>
        <taxon>Pseudonocardiaceae</taxon>
        <taxon>Pseudonocardia</taxon>
    </lineage>
</organism>
<evidence type="ECO:0000313" key="2">
    <source>
        <dbReference type="Proteomes" id="UP000320338"/>
    </source>
</evidence>
<proteinExistence type="predicted"/>
<dbReference type="EMBL" id="BJNG01000012">
    <property type="protein sequence ID" value="GEC19021.1"/>
    <property type="molecule type" value="Genomic_DNA"/>
</dbReference>
<sequence length="122" mass="12852">MHSVPSPGMDGRQWLDSYQHRLADLTARADRARTALAGVDGTASSQDGAVTVTVVPGGALRRLVFSERSESLTRTQLAALVVETAARAQAEADRRVNDAVAPLLGADSEAMRVVRSQPGTPS</sequence>
<gene>
    <name evidence="1" type="ORF">PHY01_13040</name>
</gene>
<dbReference type="Proteomes" id="UP000320338">
    <property type="component" value="Unassembled WGS sequence"/>
</dbReference>
<dbReference type="AlphaFoldDB" id="A0A4Y3WLA0"/>
<name>A0A4Y3WLA0_9PSEU</name>
<reference evidence="1 2" key="1">
    <citation type="submission" date="2019-06" db="EMBL/GenBank/DDBJ databases">
        <title>Whole genome shotgun sequence of Pseudonocardia hydrocarbonoxydans NBRC 14498.</title>
        <authorList>
            <person name="Hosoyama A."/>
            <person name="Uohara A."/>
            <person name="Ohji S."/>
            <person name="Ichikawa N."/>
        </authorList>
    </citation>
    <scope>NUCLEOTIDE SEQUENCE [LARGE SCALE GENOMIC DNA]</scope>
    <source>
        <strain evidence="1 2">NBRC 14498</strain>
    </source>
</reference>
<dbReference type="InterPro" id="IPR004401">
    <property type="entry name" value="YbaB/EbfC"/>
</dbReference>